<keyword evidence="2" id="KW-0472">Membrane</keyword>
<dbReference type="Proteomes" id="UP001165083">
    <property type="component" value="Unassembled WGS sequence"/>
</dbReference>
<dbReference type="EMBL" id="BSXW01000309">
    <property type="protein sequence ID" value="GMF18195.1"/>
    <property type="molecule type" value="Genomic_DNA"/>
</dbReference>
<evidence type="ECO:0000313" key="4">
    <source>
        <dbReference type="EMBL" id="GMF18195.1"/>
    </source>
</evidence>
<feature type="signal peptide" evidence="3">
    <location>
        <begin position="1"/>
        <end position="30"/>
    </location>
</feature>
<proteinExistence type="predicted"/>
<feature type="compositionally biased region" description="Low complexity" evidence="1">
    <location>
        <begin position="473"/>
        <end position="490"/>
    </location>
</feature>
<feature type="chain" id="PRO_5040766580" evidence="3">
    <location>
        <begin position="31"/>
        <end position="1097"/>
    </location>
</feature>
<keyword evidence="3" id="KW-0732">Signal</keyword>
<evidence type="ECO:0000256" key="3">
    <source>
        <dbReference type="SAM" id="SignalP"/>
    </source>
</evidence>
<evidence type="ECO:0000256" key="1">
    <source>
        <dbReference type="SAM" id="MobiDB-lite"/>
    </source>
</evidence>
<evidence type="ECO:0000313" key="5">
    <source>
        <dbReference type="Proteomes" id="UP001165083"/>
    </source>
</evidence>
<evidence type="ECO:0000256" key="2">
    <source>
        <dbReference type="SAM" id="Phobius"/>
    </source>
</evidence>
<keyword evidence="5" id="KW-1185">Reference proteome</keyword>
<accession>A0A9W6TS72</accession>
<dbReference type="PRINTS" id="PR01217">
    <property type="entry name" value="PRICHEXTENSN"/>
</dbReference>
<keyword evidence="2" id="KW-0812">Transmembrane</keyword>
<sequence length="1097" mass="110790">MLYATGGGLRYFTATALLSLALTAISPSVATTSSSDSASGSEAVEFQGICGVSDGDKAFGIQVVTDTACAGGGLGCYNDHCRYCKVVDTLKSAHLESCDSYGASFATMAPLSASTGPCHVSSGDAAVGVGGVTDSSCLYGGIGCFNDHCRFCQTESTPQSSQFLLCSWVQRSSSTSGSVDVAAGDISIDSTDLFITDSSSFDAHEESVEAGVAGLCTLKATDGDAAVGINITTDVSCSYGGIGCIDSICRFCKVTNTTQSAHLNVCPIVTKLCTTTVSEGDAAVGINIISDAACGSGGLGCMDDICRLCQAKATPQSAHLQNCSDFVTFTSAPSSAATATPATLAPMTSGPTLAPVMTTCKQTVSEGDAAVGIKIASDPTCAYGGLGCTDQVCRFCRVTTTVQSASFVDCSTIQSDTITSTTAPTTAPVSTTAAPTATPMPTPAPPLSTTTTPATTPLPITVAPTTAPPSLAPPVSTTAVPTTTPAPTTVASTTVPQTLAPTTTPVTTAPTSVCSIPAAAGDVAAGINIVTDTSCALGGLGCIDTVCRFCKVTTTTQSASYTDCATITGGDTQTPTVTATTPTPTPTQTSIANAAVTPSIVFECSRTVSSGDKSVGLDIVSDIRCSDGGTGCLDDVCRFCKRFDTIQSQSYINCSSIPSADVGADITFVPIPLVNDAGTPARMLLAAEATEASSSIDTTTSASNVADESYNAGEYYENAEAATASICTTTVSEGDAAVGISIITDVSCATGGLGCMSSVCRFCKTKTTDQSAHFGSCSDYLATTTPPTTAPTASTVVATAAPVSTTTSYSIPLDCYQSASSGDKNLGLDIVTDIRCGDGGVGCVDIICRFCKRFETTQSHSYLNCADIPSSDNGADITFRAITTVDDAQIQESGPSDTIVAIHESADYSLDRGEACANVSLADGQAAGGIGVVLDTAHCPEGLASGCIGDTGCRYCMRFPTNVSDYLEYCTIVNASGVAYALSGGGISVDESNSLAGEDGSAVSVAVGNEVLAEEKILSDYASNQSEGDVPALAIGIAACVAIAVVVGFAVFGLKRTLKTLTKSNNSKEDVRNGDDDSRPSVLIASNIGEPGIVRDV</sequence>
<name>A0A9W6TS72_9STRA</name>
<reference evidence="4" key="1">
    <citation type="submission" date="2023-04" db="EMBL/GenBank/DDBJ databases">
        <title>Phytophthora lilii NBRC 32176.</title>
        <authorList>
            <person name="Ichikawa N."/>
            <person name="Sato H."/>
            <person name="Tonouchi N."/>
        </authorList>
    </citation>
    <scope>NUCLEOTIDE SEQUENCE</scope>
    <source>
        <strain evidence="4">NBRC 32176</strain>
    </source>
</reference>
<comment type="caution">
    <text evidence="4">The sequence shown here is derived from an EMBL/GenBank/DDBJ whole genome shotgun (WGS) entry which is preliminary data.</text>
</comment>
<gene>
    <name evidence="4" type="ORF">Plil01_000676900</name>
</gene>
<dbReference type="AlphaFoldDB" id="A0A9W6TS72"/>
<dbReference type="OrthoDB" id="118190at2759"/>
<organism evidence="4 5">
    <name type="scientific">Phytophthora lilii</name>
    <dbReference type="NCBI Taxonomy" id="2077276"/>
    <lineage>
        <taxon>Eukaryota</taxon>
        <taxon>Sar</taxon>
        <taxon>Stramenopiles</taxon>
        <taxon>Oomycota</taxon>
        <taxon>Peronosporomycetes</taxon>
        <taxon>Peronosporales</taxon>
        <taxon>Peronosporaceae</taxon>
        <taxon>Phytophthora</taxon>
    </lineage>
</organism>
<protein>
    <submittedName>
        <fullName evidence="4">Unnamed protein product</fullName>
    </submittedName>
</protein>
<feature type="region of interest" description="Disordered" evidence="1">
    <location>
        <begin position="420"/>
        <end position="452"/>
    </location>
</feature>
<feature type="compositionally biased region" description="Low complexity" evidence="1">
    <location>
        <begin position="420"/>
        <end position="437"/>
    </location>
</feature>
<keyword evidence="2" id="KW-1133">Transmembrane helix</keyword>
<feature type="region of interest" description="Disordered" evidence="1">
    <location>
        <begin position="465"/>
        <end position="490"/>
    </location>
</feature>
<feature type="transmembrane region" description="Helical" evidence="2">
    <location>
        <begin position="1032"/>
        <end position="1054"/>
    </location>
</feature>